<organism evidence="7 8">
    <name type="scientific">Somion occarium</name>
    <dbReference type="NCBI Taxonomy" id="3059160"/>
    <lineage>
        <taxon>Eukaryota</taxon>
        <taxon>Fungi</taxon>
        <taxon>Dikarya</taxon>
        <taxon>Basidiomycota</taxon>
        <taxon>Agaricomycotina</taxon>
        <taxon>Agaricomycetes</taxon>
        <taxon>Polyporales</taxon>
        <taxon>Cerrenaceae</taxon>
        <taxon>Somion</taxon>
    </lineage>
</organism>
<feature type="transmembrane region" description="Helical" evidence="5">
    <location>
        <begin position="111"/>
        <end position="129"/>
    </location>
</feature>
<feature type="transmembrane region" description="Helical" evidence="5">
    <location>
        <begin position="45"/>
        <end position="63"/>
    </location>
</feature>
<sequence>MATPVVGANLVPPTLEPPAEEKLDIEHAVVTDDPRKWSPARKTSILIAVSGAAVICGLGANLYNPAIAQIESDLHASSGDISWSISLYILILGDFPLVWSAFSEIYGRKKVYITSFGLGLIGCIVAALAKTTGVLIGMRVIQAAGASAVFAIGAATLADIYDPHVRGTMMGIYYSAPLLGPALGPIIGGALTQAFDWRATLWFIVIFTGLCFVAFIFFQDTFRRERSLTYQNVLRRRLKERAAKGDNSRSGISILSHQTTVSTEAKLNDNEKVVAAFPDASTRGSSNVDVSTRGLERQSVPSTQTAAVVAKEIKQIKLSLRDVNPVGPVISVVSRPNNVCVLLTSALIFSFGYSVNYTCSRTLADKYGYDALKIGLVLLSYGMGKYQCLSLIFIRVDVGYIGSMFGSVLGGRWSDYVFRRSKARNGGVSYAEMRLESTFIMMVFLPPSSIAFGWLCQKHVHIAAICVFLFFSGFFAISIYASTLAYIVDANTGRSAPAVATNSAFRGTLAFIATEVAVPLQLAIGDGGLYTLWACLLILADFLVLLAWWKGGNWREKAEQKEAQNDS</sequence>
<dbReference type="Pfam" id="PF07690">
    <property type="entry name" value="MFS_1"/>
    <property type="match status" value="1"/>
</dbReference>
<feature type="transmembrane region" description="Helical" evidence="5">
    <location>
        <begin position="141"/>
        <end position="161"/>
    </location>
</feature>
<dbReference type="Proteomes" id="UP001497453">
    <property type="component" value="Chromosome 7"/>
</dbReference>
<evidence type="ECO:0000256" key="4">
    <source>
        <dbReference type="ARBA" id="ARBA00023136"/>
    </source>
</evidence>
<dbReference type="PROSITE" id="PS50850">
    <property type="entry name" value="MFS"/>
    <property type="match status" value="1"/>
</dbReference>
<keyword evidence="4 5" id="KW-0472">Membrane</keyword>
<keyword evidence="2 5" id="KW-0812">Transmembrane</keyword>
<evidence type="ECO:0000256" key="2">
    <source>
        <dbReference type="ARBA" id="ARBA00022692"/>
    </source>
</evidence>
<evidence type="ECO:0000259" key="6">
    <source>
        <dbReference type="PROSITE" id="PS50850"/>
    </source>
</evidence>
<name>A0ABP1E0A1_9APHY</name>
<evidence type="ECO:0000313" key="8">
    <source>
        <dbReference type="Proteomes" id="UP001497453"/>
    </source>
</evidence>
<keyword evidence="3 5" id="KW-1133">Transmembrane helix</keyword>
<comment type="subcellular location">
    <subcellularLocation>
        <location evidence="1">Membrane</location>
        <topology evidence="1">Multi-pass membrane protein</topology>
    </subcellularLocation>
</comment>
<dbReference type="InterPro" id="IPR011701">
    <property type="entry name" value="MFS"/>
</dbReference>
<dbReference type="Gene3D" id="1.20.1250.20">
    <property type="entry name" value="MFS general substrate transporter like domains"/>
    <property type="match status" value="1"/>
</dbReference>
<dbReference type="Gene3D" id="1.20.1720.10">
    <property type="entry name" value="Multidrug resistance protein D"/>
    <property type="match status" value="1"/>
</dbReference>
<dbReference type="PANTHER" id="PTHR23502:SF5">
    <property type="entry name" value="QUINIDINE RESISTANCE PROTEIN 3"/>
    <property type="match status" value="1"/>
</dbReference>
<feature type="transmembrane region" description="Helical" evidence="5">
    <location>
        <begin position="201"/>
        <end position="218"/>
    </location>
</feature>
<keyword evidence="8" id="KW-1185">Reference proteome</keyword>
<protein>
    <recommendedName>
        <fullName evidence="6">Major facilitator superfamily (MFS) profile domain-containing protein</fullName>
    </recommendedName>
</protein>
<feature type="transmembrane region" description="Helical" evidence="5">
    <location>
        <begin position="400"/>
        <end position="418"/>
    </location>
</feature>
<feature type="domain" description="Major facilitator superfamily (MFS) profile" evidence="6">
    <location>
        <begin position="45"/>
        <end position="552"/>
    </location>
</feature>
<evidence type="ECO:0000313" key="7">
    <source>
        <dbReference type="EMBL" id="CAL1713496.1"/>
    </source>
</evidence>
<feature type="transmembrane region" description="Helical" evidence="5">
    <location>
        <begin position="530"/>
        <end position="549"/>
    </location>
</feature>
<feature type="transmembrane region" description="Helical" evidence="5">
    <location>
        <begin position="173"/>
        <end position="195"/>
    </location>
</feature>
<feature type="transmembrane region" description="Helical" evidence="5">
    <location>
        <begin position="83"/>
        <end position="102"/>
    </location>
</feature>
<accession>A0ABP1E0A1</accession>
<reference evidence="8" key="1">
    <citation type="submission" date="2024-04" db="EMBL/GenBank/DDBJ databases">
        <authorList>
            <person name="Shaw F."/>
            <person name="Minotto A."/>
        </authorList>
    </citation>
    <scope>NUCLEOTIDE SEQUENCE [LARGE SCALE GENOMIC DNA]</scope>
</reference>
<feature type="transmembrane region" description="Helical" evidence="5">
    <location>
        <begin position="439"/>
        <end position="455"/>
    </location>
</feature>
<evidence type="ECO:0000256" key="5">
    <source>
        <dbReference type="SAM" id="Phobius"/>
    </source>
</evidence>
<evidence type="ECO:0000256" key="1">
    <source>
        <dbReference type="ARBA" id="ARBA00004141"/>
    </source>
</evidence>
<dbReference type="InterPro" id="IPR036259">
    <property type="entry name" value="MFS_trans_sf"/>
</dbReference>
<dbReference type="SUPFAM" id="SSF103473">
    <property type="entry name" value="MFS general substrate transporter"/>
    <property type="match status" value="1"/>
</dbReference>
<dbReference type="PANTHER" id="PTHR23502">
    <property type="entry name" value="MAJOR FACILITATOR SUPERFAMILY"/>
    <property type="match status" value="1"/>
</dbReference>
<dbReference type="InterPro" id="IPR020846">
    <property type="entry name" value="MFS_dom"/>
</dbReference>
<feature type="transmembrane region" description="Helical" evidence="5">
    <location>
        <begin position="461"/>
        <end position="487"/>
    </location>
</feature>
<dbReference type="EMBL" id="OZ037950">
    <property type="protein sequence ID" value="CAL1713496.1"/>
    <property type="molecule type" value="Genomic_DNA"/>
</dbReference>
<gene>
    <name evidence="7" type="ORF">GFSPODELE1_LOCUS9337</name>
</gene>
<proteinExistence type="predicted"/>
<evidence type="ECO:0000256" key="3">
    <source>
        <dbReference type="ARBA" id="ARBA00022989"/>
    </source>
</evidence>